<reference evidence="2" key="1">
    <citation type="journal article" date="2014" name="Int. J. Syst. Evol. Microbiol.">
        <title>Complete genome sequence of Corynebacterium casei LMG S-19264T (=DSM 44701T), isolated from a smear-ripened cheese.</title>
        <authorList>
            <consortium name="US DOE Joint Genome Institute (JGI-PGF)"/>
            <person name="Walter F."/>
            <person name="Albersmeier A."/>
            <person name="Kalinowski J."/>
            <person name="Ruckert C."/>
        </authorList>
    </citation>
    <scope>NUCLEOTIDE SEQUENCE</scope>
    <source>
        <strain evidence="2">JCM 4125</strain>
    </source>
</reference>
<gene>
    <name evidence="2" type="ORF">GCM10010226_88950</name>
</gene>
<sequence>MQGRGRLFLIVDRKKDLIIRGRYNVYPREIKEVLYEHPEILEEAVVRVAHNFLGEETPRPSYWCPTPGPPQPNSAPSSRSVSPGAYPRDVHVLPSLPKAFTGQILRRESGFPAVEGERHPAARSHDRHRSWFAGGRSTAPEGSLQLVQ</sequence>
<dbReference type="Proteomes" id="UP000646776">
    <property type="component" value="Unassembled WGS sequence"/>
</dbReference>
<feature type="region of interest" description="Disordered" evidence="1">
    <location>
        <begin position="110"/>
        <end position="148"/>
    </location>
</feature>
<evidence type="ECO:0000256" key="1">
    <source>
        <dbReference type="SAM" id="MobiDB-lite"/>
    </source>
</evidence>
<dbReference type="Gene3D" id="3.30.300.30">
    <property type="match status" value="1"/>
</dbReference>
<evidence type="ECO:0000313" key="3">
    <source>
        <dbReference type="Proteomes" id="UP000646776"/>
    </source>
</evidence>
<dbReference type="RefSeq" id="WP_308435791.1">
    <property type="nucleotide sequence ID" value="NZ_BMSA01000054.1"/>
</dbReference>
<reference evidence="2" key="2">
    <citation type="submission" date="2020-09" db="EMBL/GenBank/DDBJ databases">
        <authorList>
            <person name="Sun Q."/>
            <person name="Ohkuma M."/>
        </authorList>
    </citation>
    <scope>NUCLEOTIDE SEQUENCE</scope>
    <source>
        <strain evidence="2">JCM 4125</strain>
    </source>
</reference>
<proteinExistence type="predicted"/>
<dbReference type="InterPro" id="IPR045851">
    <property type="entry name" value="AMP-bd_C_sf"/>
</dbReference>
<dbReference type="EMBL" id="BMSA01000054">
    <property type="protein sequence ID" value="GGT97667.1"/>
    <property type="molecule type" value="Genomic_DNA"/>
</dbReference>
<protein>
    <submittedName>
        <fullName evidence="2">Uncharacterized protein</fullName>
    </submittedName>
</protein>
<accession>A0A918HR60</accession>
<feature type="region of interest" description="Disordered" evidence="1">
    <location>
        <begin position="58"/>
        <end position="89"/>
    </location>
</feature>
<comment type="caution">
    <text evidence="2">The sequence shown here is derived from an EMBL/GenBank/DDBJ whole genome shotgun (WGS) entry which is preliminary data.</text>
</comment>
<keyword evidence="3" id="KW-1185">Reference proteome</keyword>
<evidence type="ECO:0000313" key="2">
    <source>
        <dbReference type="EMBL" id="GGT97667.1"/>
    </source>
</evidence>
<organism evidence="2 3">
    <name type="scientific">Streptomyces phaeofaciens</name>
    <dbReference type="NCBI Taxonomy" id="68254"/>
    <lineage>
        <taxon>Bacteria</taxon>
        <taxon>Bacillati</taxon>
        <taxon>Actinomycetota</taxon>
        <taxon>Actinomycetes</taxon>
        <taxon>Kitasatosporales</taxon>
        <taxon>Streptomycetaceae</taxon>
        <taxon>Streptomyces</taxon>
    </lineage>
</organism>
<dbReference type="AlphaFoldDB" id="A0A918HR60"/>
<dbReference type="SUPFAM" id="SSF56801">
    <property type="entry name" value="Acetyl-CoA synthetase-like"/>
    <property type="match status" value="1"/>
</dbReference>
<feature type="compositionally biased region" description="Basic and acidic residues" evidence="1">
    <location>
        <begin position="110"/>
        <end position="124"/>
    </location>
</feature>
<name>A0A918HR60_9ACTN</name>